<evidence type="ECO:0000313" key="3">
    <source>
        <dbReference type="EMBL" id="CAK7220814.1"/>
    </source>
</evidence>
<dbReference type="Pfam" id="PF12937">
    <property type="entry name" value="F-box-like"/>
    <property type="match status" value="1"/>
</dbReference>
<feature type="compositionally biased region" description="Low complexity" evidence="1">
    <location>
        <begin position="1"/>
        <end position="12"/>
    </location>
</feature>
<dbReference type="InterPro" id="IPR001810">
    <property type="entry name" value="F-box_dom"/>
</dbReference>
<dbReference type="SMART" id="SM00256">
    <property type="entry name" value="FBOX"/>
    <property type="match status" value="1"/>
</dbReference>
<feature type="compositionally biased region" description="Basic and acidic residues" evidence="1">
    <location>
        <begin position="41"/>
        <end position="64"/>
    </location>
</feature>
<dbReference type="PROSITE" id="PS50181">
    <property type="entry name" value="FBOX"/>
    <property type="match status" value="1"/>
</dbReference>
<accession>A0ABP0BNN7</accession>
<dbReference type="SUPFAM" id="SSF81383">
    <property type="entry name" value="F-box domain"/>
    <property type="match status" value="1"/>
</dbReference>
<proteinExistence type="predicted"/>
<feature type="region of interest" description="Disordered" evidence="1">
    <location>
        <begin position="1"/>
        <end position="85"/>
    </location>
</feature>
<dbReference type="SUPFAM" id="SSF48452">
    <property type="entry name" value="TPR-like"/>
    <property type="match status" value="1"/>
</dbReference>
<protein>
    <recommendedName>
        <fullName evidence="2">F-box domain-containing protein</fullName>
    </recommendedName>
</protein>
<dbReference type="InterPro" id="IPR011990">
    <property type="entry name" value="TPR-like_helical_dom_sf"/>
</dbReference>
<evidence type="ECO:0000313" key="4">
    <source>
        <dbReference type="Proteomes" id="UP001642406"/>
    </source>
</evidence>
<gene>
    <name evidence="3" type="ORF">SBRCBS47491_004317</name>
</gene>
<reference evidence="3 4" key="1">
    <citation type="submission" date="2024-01" db="EMBL/GenBank/DDBJ databases">
        <authorList>
            <person name="Allen C."/>
            <person name="Tagirdzhanova G."/>
        </authorList>
    </citation>
    <scope>NUCLEOTIDE SEQUENCE [LARGE SCALE GENOMIC DNA]</scope>
</reference>
<feature type="domain" description="F-box" evidence="2">
    <location>
        <begin position="342"/>
        <end position="381"/>
    </location>
</feature>
<feature type="compositionally biased region" description="Low complexity" evidence="1">
    <location>
        <begin position="28"/>
        <end position="40"/>
    </location>
</feature>
<comment type="caution">
    <text evidence="3">The sequence shown here is derived from an EMBL/GenBank/DDBJ whole genome shotgun (WGS) entry which is preliminary data.</text>
</comment>
<dbReference type="CDD" id="cd09917">
    <property type="entry name" value="F-box_SF"/>
    <property type="match status" value="1"/>
</dbReference>
<dbReference type="EMBL" id="CAWUHC010000032">
    <property type="protein sequence ID" value="CAK7220814.1"/>
    <property type="molecule type" value="Genomic_DNA"/>
</dbReference>
<dbReference type="Gene3D" id="1.20.1280.50">
    <property type="match status" value="1"/>
</dbReference>
<evidence type="ECO:0000259" key="2">
    <source>
        <dbReference type="PROSITE" id="PS50181"/>
    </source>
</evidence>
<name>A0ABP0BNN7_9PEZI</name>
<dbReference type="Proteomes" id="UP001642406">
    <property type="component" value="Unassembled WGS sequence"/>
</dbReference>
<evidence type="ECO:0000256" key="1">
    <source>
        <dbReference type="SAM" id="MobiDB-lite"/>
    </source>
</evidence>
<keyword evidence="4" id="KW-1185">Reference proteome</keyword>
<sequence>MDAFLAAALAPKPKAKRKAILPMAGGQDSVSTSSKASSSDAAKRPRPRGDSLAKEPKTVADRTKTKTPATEPALPTPSTHAASRQDAPLPSFLATISGQGQSRGTSRTRAFIDKAAQVQSEGRFKQAHALLTRALVMCTCHTQLRNQFRDVGASLDVVDPVGQCSCRDFVATAQKRRPQTMSARVGMFAPAGVAGDEVPFPITELDLESVYHLATGGSMCTCGSGRIRCSEPDHLAALDRLVVLTSKMGRIDEAIRLGQWYMDLAPQYAQGYLHLAKAVLAKAAPKSMDTRLDDDVKKESERARFAARCLYTHGLHNVCKYGNASDDLVQVLKRCCRQYSHDDYLPDLPVETVEAIFQHLSMNDILACRRVSKKWALVLRRVRLRPPQVRFAGRKEAPTKGLQSLLRQMPGLQTDHLAILYPHSTNSVRSAQFVTGALRHFSNTESLELQLWSNESQSSNERIIPKATVTTTSDTTTIKASLASPPIPPLPAVSKCRRLVLHNLKAHPWTQARCLMAWASQSLESIELNGKFYSEPLDFQMPRLRHVKITGSTWASDATDFAFTLQTCTATAQLEQLYLDNIFFQTTHQPEDDLVAKLGESFQHLHTLVIGNRCRIQRSVRDDMDLPSTFLAFPRLPPGMRCIDIFSNRENLAHRILFGGRYNPRQTATMPWEDFQPLENLEMFRCLGPIDVPRHLFQLIEPSLNGAEGRLAHLELNAYHFPSRFLDNREPGMLIAYPERLRTIGLCDFNWTPPGGMGGGSSSTFLRDRVFLDWAARFRNAEVICMYPAWRNIGDGGEGGRLVVALVEQTFRQAEADAKAAEGDCEPENVAKHLNLRTIYQGMLSGSMKELAFKLIGTYPIQIPPEHYDFRPPVFPWPDRKE</sequence>
<dbReference type="InterPro" id="IPR036047">
    <property type="entry name" value="F-box-like_dom_sf"/>
</dbReference>
<organism evidence="3 4">
    <name type="scientific">Sporothrix bragantina</name>
    <dbReference type="NCBI Taxonomy" id="671064"/>
    <lineage>
        <taxon>Eukaryota</taxon>
        <taxon>Fungi</taxon>
        <taxon>Dikarya</taxon>
        <taxon>Ascomycota</taxon>
        <taxon>Pezizomycotina</taxon>
        <taxon>Sordariomycetes</taxon>
        <taxon>Sordariomycetidae</taxon>
        <taxon>Ophiostomatales</taxon>
        <taxon>Ophiostomataceae</taxon>
        <taxon>Sporothrix</taxon>
    </lineage>
</organism>